<feature type="transmembrane region" description="Helical" evidence="1">
    <location>
        <begin position="47"/>
        <end position="71"/>
    </location>
</feature>
<name>A0A1X7VSQ3_AMPQE</name>
<sequence length="95" mass="11160">MATPEDTSDKIFEEENILIAEDTWTCQYYNGTIKPTKQASRHKVQLCWYYVAALHLSYFAYNIFIFFIHVASCDVIKGLKLHIHLKKGNKQLEIY</sequence>
<organism evidence="2">
    <name type="scientific">Amphimedon queenslandica</name>
    <name type="common">Sponge</name>
    <dbReference type="NCBI Taxonomy" id="400682"/>
    <lineage>
        <taxon>Eukaryota</taxon>
        <taxon>Metazoa</taxon>
        <taxon>Porifera</taxon>
        <taxon>Demospongiae</taxon>
        <taxon>Heteroscleromorpha</taxon>
        <taxon>Haplosclerida</taxon>
        <taxon>Niphatidae</taxon>
        <taxon>Amphimedon</taxon>
    </lineage>
</organism>
<keyword evidence="1" id="KW-0812">Transmembrane</keyword>
<keyword evidence="1" id="KW-0472">Membrane</keyword>
<accession>A0A1X7VSQ3</accession>
<evidence type="ECO:0000313" key="2">
    <source>
        <dbReference type="EnsemblMetazoa" id="Aqu2.1.42909_001"/>
    </source>
</evidence>
<reference evidence="2" key="1">
    <citation type="submission" date="2017-05" db="UniProtKB">
        <authorList>
            <consortium name="EnsemblMetazoa"/>
        </authorList>
    </citation>
    <scope>IDENTIFICATION</scope>
</reference>
<dbReference type="AlphaFoldDB" id="A0A1X7VSQ3"/>
<dbReference type="EnsemblMetazoa" id="Aqu2.1.42909_001">
    <property type="protein sequence ID" value="Aqu2.1.42909_001"/>
    <property type="gene ID" value="Aqu2.1.42909"/>
</dbReference>
<proteinExistence type="predicted"/>
<keyword evidence="1" id="KW-1133">Transmembrane helix</keyword>
<dbReference type="InParanoid" id="A0A1X7VSQ3"/>
<evidence type="ECO:0000256" key="1">
    <source>
        <dbReference type="SAM" id="Phobius"/>
    </source>
</evidence>
<protein>
    <submittedName>
        <fullName evidence="2">Uncharacterized protein</fullName>
    </submittedName>
</protein>